<gene>
    <name evidence="14" type="ORF">GCM10022239_23200</name>
</gene>
<evidence type="ECO:0000256" key="6">
    <source>
        <dbReference type="ARBA" id="ARBA00022655"/>
    </source>
</evidence>
<organism evidence="14 15">
    <name type="scientific">Leifsonella bigeumensis</name>
    <dbReference type="NCBI Taxonomy" id="433643"/>
    <lineage>
        <taxon>Bacteria</taxon>
        <taxon>Bacillati</taxon>
        <taxon>Actinomycetota</taxon>
        <taxon>Actinomycetes</taxon>
        <taxon>Micrococcales</taxon>
        <taxon>Microbacteriaceae</taxon>
        <taxon>Leifsonella</taxon>
    </lineage>
</organism>
<reference evidence="15" key="1">
    <citation type="journal article" date="2019" name="Int. J. Syst. Evol. Microbiol.">
        <title>The Global Catalogue of Microorganisms (GCM) 10K type strain sequencing project: providing services to taxonomists for standard genome sequencing and annotation.</title>
        <authorList>
            <consortium name="The Broad Institute Genomics Platform"/>
            <consortium name="The Broad Institute Genome Sequencing Center for Infectious Disease"/>
            <person name="Wu L."/>
            <person name="Ma J."/>
        </authorList>
    </citation>
    <scope>NUCLEOTIDE SEQUENCE [LARGE SCALE GENOMIC DNA]</scope>
    <source>
        <strain evidence="15">JCM 16949</strain>
    </source>
</reference>
<dbReference type="PANTHER" id="PTHR43765">
    <property type="entry name" value="2-DEHYDROPANTOATE 2-REDUCTASE-RELATED"/>
    <property type="match status" value="1"/>
</dbReference>
<dbReference type="InterPro" id="IPR013752">
    <property type="entry name" value="KPA_reductase"/>
</dbReference>
<dbReference type="Gene3D" id="3.40.50.720">
    <property type="entry name" value="NAD(P)-binding Rossmann-like Domain"/>
    <property type="match status" value="1"/>
</dbReference>
<dbReference type="InterPro" id="IPR008927">
    <property type="entry name" value="6-PGluconate_DH-like_C_sf"/>
</dbReference>
<dbReference type="InterPro" id="IPR013332">
    <property type="entry name" value="KPR_N"/>
</dbReference>
<comment type="catalytic activity">
    <reaction evidence="10 11">
        <text>(R)-pantoate + NADP(+) = 2-dehydropantoate + NADPH + H(+)</text>
        <dbReference type="Rhea" id="RHEA:16233"/>
        <dbReference type="ChEBI" id="CHEBI:11561"/>
        <dbReference type="ChEBI" id="CHEBI:15378"/>
        <dbReference type="ChEBI" id="CHEBI:15980"/>
        <dbReference type="ChEBI" id="CHEBI:57783"/>
        <dbReference type="ChEBI" id="CHEBI:58349"/>
        <dbReference type="EC" id="1.1.1.169"/>
    </reaction>
</comment>
<evidence type="ECO:0000256" key="9">
    <source>
        <dbReference type="ARBA" id="ARBA00032024"/>
    </source>
</evidence>
<dbReference type="RefSeq" id="WP_344756827.1">
    <property type="nucleotide sequence ID" value="NZ_BAABAE010000003.1"/>
</dbReference>
<feature type="domain" description="Ketopantoate reductase N-terminal" evidence="12">
    <location>
        <begin position="3"/>
        <end position="145"/>
    </location>
</feature>
<evidence type="ECO:0000256" key="8">
    <source>
        <dbReference type="ARBA" id="ARBA00023002"/>
    </source>
</evidence>
<evidence type="ECO:0000313" key="14">
    <source>
        <dbReference type="EMBL" id="GAA3747069.1"/>
    </source>
</evidence>
<dbReference type="EC" id="1.1.1.169" evidence="4 11"/>
<dbReference type="SUPFAM" id="SSF51735">
    <property type="entry name" value="NAD(P)-binding Rossmann-fold domains"/>
    <property type="match status" value="1"/>
</dbReference>
<dbReference type="PANTHER" id="PTHR43765:SF2">
    <property type="entry name" value="2-DEHYDROPANTOATE 2-REDUCTASE"/>
    <property type="match status" value="1"/>
</dbReference>
<dbReference type="Gene3D" id="1.10.1040.10">
    <property type="entry name" value="N-(1-d-carboxylethyl)-l-norvaline Dehydrogenase, domain 2"/>
    <property type="match status" value="1"/>
</dbReference>
<evidence type="ECO:0000256" key="7">
    <source>
        <dbReference type="ARBA" id="ARBA00022857"/>
    </source>
</evidence>
<evidence type="ECO:0000259" key="12">
    <source>
        <dbReference type="Pfam" id="PF02558"/>
    </source>
</evidence>
<comment type="caution">
    <text evidence="14">The sequence shown here is derived from an EMBL/GenBank/DDBJ whole genome shotgun (WGS) entry which is preliminary data.</text>
</comment>
<evidence type="ECO:0000256" key="2">
    <source>
        <dbReference type="ARBA" id="ARBA00004994"/>
    </source>
</evidence>
<keyword evidence="7 11" id="KW-0521">NADP</keyword>
<keyword evidence="15" id="KW-1185">Reference proteome</keyword>
<name>A0ABP7FT12_9MICO</name>
<evidence type="ECO:0000256" key="11">
    <source>
        <dbReference type="RuleBase" id="RU362068"/>
    </source>
</evidence>
<keyword evidence="8 11" id="KW-0560">Oxidoreductase</keyword>
<dbReference type="Pfam" id="PF08546">
    <property type="entry name" value="ApbA_C"/>
    <property type="match status" value="1"/>
</dbReference>
<dbReference type="EMBL" id="BAABAE010000003">
    <property type="protein sequence ID" value="GAA3747069.1"/>
    <property type="molecule type" value="Genomic_DNA"/>
</dbReference>
<comment type="similarity">
    <text evidence="3 11">Belongs to the ketopantoate reductase family.</text>
</comment>
<evidence type="ECO:0000256" key="3">
    <source>
        <dbReference type="ARBA" id="ARBA00007870"/>
    </source>
</evidence>
<evidence type="ECO:0000256" key="1">
    <source>
        <dbReference type="ARBA" id="ARBA00002919"/>
    </source>
</evidence>
<accession>A0ABP7FT12</accession>
<dbReference type="InterPro" id="IPR013328">
    <property type="entry name" value="6PGD_dom2"/>
</dbReference>
<dbReference type="InterPro" id="IPR050838">
    <property type="entry name" value="Ketopantoate_reductase"/>
</dbReference>
<feature type="domain" description="Ketopantoate reductase C-terminal" evidence="13">
    <location>
        <begin position="170"/>
        <end position="312"/>
    </location>
</feature>
<dbReference type="SUPFAM" id="SSF48179">
    <property type="entry name" value="6-phosphogluconate dehydrogenase C-terminal domain-like"/>
    <property type="match status" value="1"/>
</dbReference>
<evidence type="ECO:0000256" key="10">
    <source>
        <dbReference type="ARBA" id="ARBA00048793"/>
    </source>
</evidence>
<dbReference type="NCBIfam" id="TIGR00745">
    <property type="entry name" value="apbA_panE"/>
    <property type="match status" value="1"/>
</dbReference>
<dbReference type="Pfam" id="PF02558">
    <property type="entry name" value="ApbA"/>
    <property type="match status" value="1"/>
</dbReference>
<proteinExistence type="inferred from homology"/>
<protein>
    <recommendedName>
        <fullName evidence="5 11">2-dehydropantoate 2-reductase</fullName>
        <ecNumber evidence="4 11">1.1.1.169</ecNumber>
    </recommendedName>
    <alternativeName>
        <fullName evidence="9 11">Ketopantoate reductase</fullName>
    </alternativeName>
</protein>
<dbReference type="Proteomes" id="UP001501004">
    <property type="component" value="Unassembled WGS sequence"/>
</dbReference>
<evidence type="ECO:0000313" key="15">
    <source>
        <dbReference type="Proteomes" id="UP001501004"/>
    </source>
</evidence>
<evidence type="ECO:0000256" key="4">
    <source>
        <dbReference type="ARBA" id="ARBA00013014"/>
    </source>
</evidence>
<evidence type="ECO:0000259" key="13">
    <source>
        <dbReference type="Pfam" id="PF08546"/>
    </source>
</evidence>
<comment type="pathway">
    <text evidence="2 11">Cofactor biosynthesis; (R)-pantothenate biosynthesis; (R)-pantoate from 3-methyl-2-oxobutanoate: step 2/2.</text>
</comment>
<comment type="function">
    <text evidence="1 11">Catalyzes the NADPH-dependent reduction of ketopantoate into pantoic acid.</text>
</comment>
<evidence type="ECO:0000256" key="5">
    <source>
        <dbReference type="ARBA" id="ARBA00019465"/>
    </source>
</evidence>
<sequence>MRIAVIGAGAVGGTIAALLDRGGHDVEVTARGDNLEAIRANGLALSGAWGDHVARVEANERLTRAPQLAVVATKALDAASALRDNAEWLRGIPVVVVQNGLHAVTTARRVLRHSDIVGGLALFAASYLSPAVVAVTTDGSTCLGNERNGLEVRYAADVLGAVMPVTTTLNFAGAQWSKLIVNQINALPAITGLSAQDTIADRSLRRVLTRSMREAVRVGIASDIRFAKLQGLSNGALRLFGALPLWIGQVLPLVMKWRMGSTPNPGSTLQSIRRGQKTEIDYLNGAIADAALAAGTSAPVNAALVALVHEVEGTGVFLTPEQVVARIPAG</sequence>
<dbReference type="InterPro" id="IPR036291">
    <property type="entry name" value="NAD(P)-bd_dom_sf"/>
</dbReference>
<dbReference type="InterPro" id="IPR003710">
    <property type="entry name" value="ApbA"/>
</dbReference>
<keyword evidence="6 11" id="KW-0566">Pantothenate biosynthesis</keyword>